<feature type="signal peptide" evidence="1">
    <location>
        <begin position="1"/>
        <end position="24"/>
    </location>
</feature>
<evidence type="ECO:0000313" key="3">
    <source>
        <dbReference type="Proteomes" id="UP000266340"/>
    </source>
</evidence>
<comment type="caution">
    <text evidence="2">The sequence shown here is derived from an EMBL/GenBank/DDBJ whole genome shotgun (WGS) entry which is preliminary data.</text>
</comment>
<keyword evidence="1" id="KW-0732">Signal</keyword>
<name>A0A398CRF2_9BACL</name>
<dbReference type="CDD" id="cd13585">
    <property type="entry name" value="PBP2_TMBP_like"/>
    <property type="match status" value="1"/>
</dbReference>
<dbReference type="SUPFAM" id="SSF53850">
    <property type="entry name" value="Periplasmic binding protein-like II"/>
    <property type="match status" value="1"/>
</dbReference>
<protein>
    <submittedName>
        <fullName evidence="2">Sugar ABC transporter substrate-binding protein</fullName>
    </submittedName>
</protein>
<dbReference type="Pfam" id="PF01547">
    <property type="entry name" value="SBP_bac_1"/>
    <property type="match status" value="1"/>
</dbReference>
<evidence type="ECO:0000313" key="2">
    <source>
        <dbReference type="EMBL" id="RIE02407.1"/>
    </source>
</evidence>
<dbReference type="InterPro" id="IPR006059">
    <property type="entry name" value="SBP"/>
</dbReference>
<dbReference type="Gene3D" id="3.40.190.10">
    <property type="entry name" value="Periplasmic binding protein-like II"/>
    <property type="match status" value="1"/>
</dbReference>
<sequence>MGGNKMKKLLVFGLILALTAVLFGCSNSNGNNTAKNEGRIDNTESSKPVKLQLSIWGDDNKKKFIEGVIKKFTDSHPNIQVEVLLIPFSDYQQKISIMTASKTAPDIIALFDRAIPQFIKADELMDISSLKNDSEYDYADLFSTSLEIYSRGDQLYGIPYTNPPTVLFYNKTLFEEKGMKTPLELYAEGKWTYDEFYKTAKALTDPKKGIYGARLMTPDWKNWSGSLMGLLWSYGADIFNEDGTKFVLNSKEGEQAIQLFYDLIFKDNVHIKPGDQLSFETGKIAMSNQDYNYVNNAMNIKDFEWDIAPKPTGPQADAPTPVGLGGYSVWKNTQHPEEALEFIKFLTSKEASQLQTNLFMPNRKSVLMSDEFLNGRSMPSAAGIQAALIDKMDSGVRVLGSHENWQQIDVKIQTVLDLLYTQNKTVKEVLELMEKEVAPLVK</sequence>
<reference evidence="2 3" key="1">
    <citation type="submission" date="2018-09" db="EMBL/GenBank/DDBJ databases">
        <title>Cohnella cavernae sp. nov., isolated from a karst cave.</title>
        <authorList>
            <person name="Zhu H."/>
        </authorList>
    </citation>
    <scope>NUCLEOTIDE SEQUENCE [LARGE SCALE GENOMIC DNA]</scope>
    <source>
        <strain evidence="2 3">K2E09-144</strain>
    </source>
</reference>
<evidence type="ECO:0000256" key="1">
    <source>
        <dbReference type="SAM" id="SignalP"/>
    </source>
</evidence>
<dbReference type="PROSITE" id="PS51257">
    <property type="entry name" value="PROKAR_LIPOPROTEIN"/>
    <property type="match status" value="1"/>
</dbReference>
<gene>
    <name evidence="2" type="ORF">D3H35_17005</name>
</gene>
<dbReference type="EMBL" id="QXJM01000039">
    <property type="protein sequence ID" value="RIE02407.1"/>
    <property type="molecule type" value="Genomic_DNA"/>
</dbReference>
<feature type="chain" id="PRO_5039047535" evidence="1">
    <location>
        <begin position="25"/>
        <end position="442"/>
    </location>
</feature>
<accession>A0A398CRF2</accession>
<dbReference type="PANTHER" id="PTHR43649:SF12">
    <property type="entry name" value="DIACETYLCHITOBIOSE BINDING PROTEIN DASA"/>
    <property type="match status" value="1"/>
</dbReference>
<dbReference type="InterPro" id="IPR050490">
    <property type="entry name" value="Bact_solute-bd_prot1"/>
</dbReference>
<dbReference type="PANTHER" id="PTHR43649">
    <property type="entry name" value="ARABINOSE-BINDING PROTEIN-RELATED"/>
    <property type="match status" value="1"/>
</dbReference>
<dbReference type="Proteomes" id="UP000266340">
    <property type="component" value="Unassembled WGS sequence"/>
</dbReference>
<organism evidence="2 3">
    <name type="scientific">Cohnella faecalis</name>
    <dbReference type="NCBI Taxonomy" id="2315694"/>
    <lineage>
        <taxon>Bacteria</taxon>
        <taxon>Bacillati</taxon>
        <taxon>Bacillota</taxon>
        <taxon>Bacilli</taxon>
        <taxon>Bacillales</taxon>
        <taxon>Paenibacillaceae</taxon>
        <taxon>Cohnella</taxon>
    </lineage>
</organism>
<keyword evidence="3" id="KW-1185">Reference proteome</keyword>
<dbReference type="AlphaFoldDB" id="A0A398CRF2"/>
<proteinExistence type="predicted"/>